<evidence type="ECO:0008006" key="3">
    <source>
        <dbReference type="Google" id="ProtNLM"/>
    </source>
</evidence>
<evidence type="ECO:0000313" key="2">
    <source>
        <dbReference type="EMBL" id="MDT8757552.1"/>
    </source>
</evidence>
<feature type="signal peptide" evidence="1">
    <location>
        <begin position="1"/>
        <end position="23"/>
    </location>
</feature>
<keyword evidence="1" id="KW-0732">Signal</keyword>
<reference evidence="2" key="1">
    <citation type="submission" date="2022-04" db="EMBL/GenBank/DDBJ databases">
        <title>Tomato heritable bacteria conferring resistance against bacterial wilt.</title>
        <authorList>
            <person name="Yin J."/>
        </authorList>
    </citation>
    <scope>NUCLEOTIDE SEQUENCE</scope>
    <source>
        <strain evidence="2">Cra20</strain>
    </source>
</reference>
<proteinExistence type="predicted"/>
<gene>
    <name evidence="2" type="ORF">MZO42_02475</name>
</gene>
<sequence>MTRLLPRRVLVAAAMCTAAPASAGPAGWPELTPIRLHAGTNPVADIAGDGKPGSITLDWFDNGNAWSYDIFTVKVNGATATVDGKTSFTDSPHTGEDVIASVRFARGAHRGRTTTFALVAHREVVESVPEPAVTTITLYALEQNQGPGARYVFTSVNRMTAERRYCHADMALKTEIGFPLTGSYDGLPSIDGC</sequence>
<evidence type="ECO:0000256" key="1">
    <source>
        <dbReference type="SAM" id="SignalP"/>
    </source>
</evidence>
<name>A0ABU3MZA6_9SPHN</name>
<protein>
    <recommendedName>
        <fullName evidence="3">Secreted protein</fullName>
    </recommendedName>
</protein>
<feature type="chain" id="PRO_5045685926" description="Secreted protein" evidence="1">
    <location>
        <begin position="24"/>
        <end position="193"/>
    </location>
</feature>
<comment type="caution">
    <text evidence="2">The sequence shown here is derived from an EMBL/GenBank/DDBJ whole genome shotgun (WGS) entry which is preliminary data.</text>
</comment>
<organism evidence="2">
    <name type="scientific">Sphingomonas psychrotolerans</name>
    <dbReference type="NCBI Taxonomy" id="1327635"/>
    <lineage>
        <taxon>Bacteria</taxon>
        <taxon>Pseudomonadati</taxon>
        <taxon>Pseudomonadota</taxon>
        <taxon>Alphaproteobacteria</taxon>
        <taxon>Sphingomonadales</taxon>
        <taxon>Sphingomonadaceae</taxon>
        <taxon>Sphingomonas</taxon>
    </lineage>
</organism>
<accession>A0ABU3MZA6</accession>
<dbReference type="EMBL" id="JALMLT010000001">
    <property type="protein sequence ID" value="MDT8757552.1"/>
    <property type="molecule type" value="Genomic_DNA"/>
</dbReference>